<gene>
    <name evidence="2" type="ORF">Pfra01_002406500</name>
</gene>
<feature type="compositionally biased region" description="Basic and acidic residues" evidence="1">
    <location>
        <begin position="141"/>
        <end position="160"/>
    </location>
</feature>
<name>A0A9W7D7Z9_9STRA</name>
<sequence>MAPRLALSLGFGEREETPSILAYAEDAGQDDFDDWCEQRNSATPRWRNSCPDKTSTTTASRWSSRLTSLSTGIIGASTALTTRAKQLCVGESAHRAVNQLRKSMVEATSSRKEPRRTSVPTHHRFSESDIECFASLGDQPEAEKTEDEKVVRGKESESKSRRSALKNLKPTRPWSQGCTS</sequence>
<comment type="caution">
    <text evidence="2">The sequence shown here is derived from an EMBL/GenBank/DDBJ whole genome shotgun (WGS) entry which is preliminary data.</text>
</comment>
<evidence type="ECO:0000313" key="3">
    <source>
        <dbReference type="Proteomes" id="UP001165121"/>
    </source>
</evidence>
<proteinExistence type="predicted"/>
<organism evidence="2 3">
    <name type="scientific">Phytophthora fragariaefolia</name>
    <dbReference type="NCBI Taxonomy" id="1490495"/>
    <lineage>
        <taxon>Eukaryota</taxon>
        <taxon>Sar</taxon>
        <taxon>Stramenopiles</taxon>
        <taxon>Oomycota</taxon>
        <taxon>Peronosporomycetes</taxon>
        <taxon>Peronosporales</taxon>
        <taxon>Peronosporaceae</taxon>
        <taxon>Phytophthora</taxon>
    </lineage>
</organism>
<evidence type="ECO:0000313" key="2">
    <source>
        <dbReference type="EMBL" id="GMF56681.1"/>
    </source>
</evidence>
<dbReference type="OrthoDB" id="112817at2759"/>
<accession>A0A9W7D7Z9</accession>
<evidence type="ECO:0000256" key="1">
    <source>
        <dbReference type="SAM" id="MobiDB-lite"/>
    </source>
</evidence>
<keyword evidence="3" id="KW-1185">Reference proteome</keyword>
<feature type="region of interest" description="Disordered" evidence="1">
    <location>
        <begin position="104"/>
        <end position="180"/>
    </location>
</feature>
<dbReference type="AlphaFoldDB" id="A0A9W7D7Z9"/>
<protein>
    <submittedName>
        <fullName evidence="2">Unnamed protein product</fullName>
    </submittedName>
</protein>
<dbReference type="Proteomes" id="UP001165121">
    <property type="component" value="Unassembled WGS sequence"/>
</dbReference>
<dbReference type="EMBL" id="BSXT01004098">
    <property type="protein sequence ID" value="GMF56681.1"/>
    <property type="molecule type" value="Genomic_DNA"/>
</dbReference>
<reference evidence="2" key="1">
    <citation type="submission" date="2023-04" db="EMBL/GenBank/DDBJ databases">
        <title>Phytophthora fragariaefolia NBRC 109709.</title>
        <authorList>
            <person name="Ichikawa N."/>
            <person name="Sato H."/>
            <person name="Tonouchi N."/>
        </authorList>
    </citation>
    <scope>NUCLEOTIDE SEQUENCE</scope>
    <source>
        <strain evidence="2">NBRC 109709</strain>
    </source>
</reference>